<dbReference type="KEGG" id="ttq:NIES37_52590"/>
<keyword evidence="1" id="KW-0812">Transmembrane</keyword>
<protein>
    <submittedName>
        <fullName evidence="2">Uncharacterized protein</fullName>
    </submittedName>
</protein>
<dbReference type="EMBL" id="AP018248">
    <property type="protein sequence ID" value="BAZ01260.1"/>
    <property type="molecule type" value="Genomic_DNA"/>
</dbReference>
<organism evidence="2 3">
    <name type="scientific">Tolypothrix tenuis PCC 7101</name>
    <dbReference type="NCBI Taxonomy" id="231146"/>
    <lineage>
        <taxon>Bacteria</taxon>
        <taxon>Bacillati</taxon>
        <taxon>Cyanobacteriota</taxon>
        <taxon>Cyanophyceae</taxon>
        <taxon>Nostocales</taxon>
        <taxon>Tolypothrichaceae</taxon>
        <taxon>Tolypothrix</taxon>
    </lineage>
</organism>
<accession>A0A1Z4N6A9</accession>
<sequence>MSHHWNLTFIALYVLFMVILNFMFRVDWNDLAKLYRTEEPPPANISRFEHGHVGLVYYKGTLNVGVTPQGLYVSIVALFRFGLPALLIPWGVIRRIEPANQLFVQRFRLYLTKPDVKIILRKEALEGARKYLAAQGIEWI</sequence>
<evidence type="ECO:0000256" key="1">
    <source>
        <dbReference type="SAM" id="Phobius"/>
    </source>
</evidence>
<keyword evidence="1" id="KW-1133">Transmembrane helix</keyword>
<evidence type="ECO:0000313" key="3">
    <source>
        <dbReference type="Proteomes" id="UP000218785"/>
    </source>
</evidence>
<dbReference type="AlphaFoldDB" id="A0A1Z4N6A9"/>
<name>A0A1Z4N6A9_9CYAN</name>
<dbReference type="Proteomes" id="UP000218785">
    <property type="component" value="Chromosome"/>
</dbReference>
<evidence type="ECO:0000313" key="2">
    <source>
        <dbReference type="EMBL" id="BAZ01260.1"/>
    </source>
</evidence>
<keyword evidence="1" id="KW-0472">Membrane</keyword>
<feature type="transmembrane region" description="Helical" evidence="1">
    <location>
        <begin position="71"/>
        <end position="93"/>
    </location>
</feature>
<feature type="transmembrane region" description="Helical" evidence="1">
    <location>
        <begin position="7"/>
        <end position="24"/>
    </location>
</feature>
<proteinExistence type="predicted"/>
<dbReference type="RefSeq" id="WP_096580722.1">
    <property type="nucleotide sequence ID" value="NZ_CAWNJS010000001.1"/>
</dbReference>
<gene>
    <name evidence="2" type="ORF">NIES37_52590</name>
</gene>
<keyword evidence="3" id="KW-1185">Reference proteome</keyword>
<reference evidence="2 3" key="1">
    <citation type="submission" date="2017-06" db="EMBL/GenBank/DDBJ databases">
        <title>Genome sequencing of cyanobaciteial culture collection at National Institute for Environmental Studies (NIES).</title>
        <authorList>
            <person name="Hirose Y."/>
            <person name="Shimura Y."/>
            <person name="Fujisawa T."/>
            <person name="Nakamura Y."/>
            <person name="Kawachi M."/>
        </authorList>
    </citation>
    <scope>NUCLEOTIDE SEQUENCE [LARGE SCALE GENOMIC DNA]</scope>
    <source>
        <strain evidence="2 3">NIES-37</strain>
    </source>
</reference>